<dbReference type="Proteomes" id="UP000018050">
    <property type="component" value="Unassembled WGS sequence"/>
</dbReference>
<dbReference type="InterPro" id="IPR045161">
    <property type="entry name" value="Utp18"/>
</dbReference>
<evidence type="ECO:0000313" key="7">
    <source>
        <dbReference type="EMBL" id="CDI78421.1"/>
    </source>
</evidence>
<dbReference type="PANTHER" id="PTHR18359">
    <property type="entry name" value="WD-REPEAT PROTEIN-RELATED"/>
    <property type="match status" value="1"/>
</dbReference>
<sequence>MGEKTKTQRPRKRKVGAPGEGPPLRTRRKAGGPPVNEADNNVSADNAEDVEGANREELAALETLLFGAPTMTKAETEAEEGGPPGAPTDAEAAEGRKKRKRKVDNKNSSSSGGEGPVAAAAKDAADPAEAATAATAATEAASSGAAWVDPDDARLRVDIETNPKLRKLKIKKEEKYISGAEYEKRLKKLHSKITGNAENLDWIEEARKRKKEAEAELEELGEGPPGFESSAALGPLVSAEPIVVSASSAAVKKGRGPLAPGRISIRRCAVSCLEFHPKSSVLLTGGRDKTLRLFLVDGGKNSRLESVHLKQFPISAAQFTPYNGAQSVLMVSSATRSLAEYDMQQGKVYHIPGIAGRREERSFHLLSMSPGIVSAPSSPVVKTFAVASTSSHGRRASLQHLQQQQQQQLLLLSMTSFSLPSLTYTVLVCDSNSKRLLSVLQMNAPVVVSSSSSNSSSSTSNSSSSTTSSSSSNNST</sequence>
<dbReference type="Gene3D" id="2.130.10.10">
    <property type="entry name" value="YVTN repeat-like/Quinoprotein amine dehydrogenase"/>
    <property type="match status" value="1"/>
</dbReference>
<evidence type="ECO:0000256" key="1">
    <source>
        <dbReference type="ARBA" id="ARBA00004604"/>
    </source>
</evidence>
<evidence type="ECO:0000256" key="3">
    <source>
        <dbReference type="ARBA" id="ARBA00022574"/>
    </source>
</evidence>
<dbReference type="PANTHER" id="PTHR18359:SF0">
    <property type="entry name" value="U3 SMALL NUCLEOLAR RNA-ASSOCIATED PROTEIN 18 HOMOLOG"/>
    <property type="match status" value="1"/>
</dbReference>
<keyword evidence="3" id="KW-0853">WD repeat</keyword>
<dbReference type="GO" id="GO:0034388">
    <property type="term" value="C:Pwp2p-containing subcomplex of 90S preribosome"/>
    <property type="evidence" value="ECO:0007669"/>
    <property type="project" value="TreeGrafter"/>
</dbReference>
<dbReference type="OMA" id="MGEKTKT"/>
<dbReference type="GeneID" id="25271400"/>
<reference evidence="7" key="2">
    <citation type="submission" date="2013-10" db="EMBL/GenBank/DDBJ databases">
        <authorList>
            <person name="Aslett M."/>
        </authorList>
    </citation>
    <scope>NUCLEOTIDE SEQUENCE</scope>
    <source>
        <strain evidence="7">Houghton</strain>
    </source>
</reference>
<feature type="region of interest" description="Disordered" evidence="6">
    <location>
        <begin position="449"/>
        <end position="476"/>
    </location>
</feature>
<dbReference type="EMBL" id="HG670867">
    <property type="protein sequence ID" value="CDI78421.1"/>
    <property type="molecule type" value="Genomic_DNA"/>
</dbReference>
<dbReference type="InterPro" id="IPR036322">
    <property type="entry name" value="WD40_repeat_dom_sf"/>
</dbReference>
<organism evidence="7 8">
    <name type="scientific">Eimeria acervulina</name>
    <name type="common">Coccidian parasite</name>
    <dbReference type="NCBI Taxonomy" id="5801"/>
    <lineage>
        <taxon>Eukaryota</taxon>
        <taxon>Sar</taxon>
        <taxon>Alveolata</taxon>
        <taxon>Apicomplexa</taxon>
        <taxon>Conoidasida</taxon>
        <taxon>Coccidia</taxon>
        <taxon>Eucoccidiorida</taxon>
        <taxon>Eimeriorina</taxon>
        <taxon>Eimeriidae</taxon>
        <taxon>Eimeria</taxon>
    </lineage>
</organism>
<evidence type="ECO:0000256" key="2">
    <source>
        <dbReference type="ARBA" id="ARBA00022552"/>
    </source>
</evidence>
<keyword evidence="5" id="KW-0539">Nucleus</keyword>
<feature type="region of interest" description="Disordered" evidence="6">
    <location>
        <begin position="1"/>
        <end position="153"/>
    </location>
</feature>
<dbReference type="GO" id="GO:0006364">
    <property type="term" value="P:rRNA processing"/>
    <property type="evidence" value="ECO:0007669"/>
    <property type="project" value="UniProtKB-KW"/>
</dbReference>
<dbReference type="VEuPathDB" id="ToxoDB:EAH_00033300"/>
<evidence type="ECO:0000313" key="8">
    <source>
        <dbReference type="Proteomes" id="UP000018050"/>
    </source>
</evidence>
<dbReference type="RefSeq" id="XP_013251345.1">
    <property type="nucleotide sequence ID" value="XM_013395891.1"/>
</dbReference>
<dbReference type="InterPro" id="IPR015943">
    <property type="entry name" value="WD40/YVTN_repeat-like_dom_sf"/>
</dbReference>
<keyword evidence="2" id="KW-0698">rRNA processing</keyword>
<evidence type="ECO:0000256" key="4">
    <source>
        <dbReference type="ARBA" id="ARBA00022737"/>
    </source>
</evidence>
<keyword evidence="8" id="KW-1185">Reference proteome</keyword>
<feature type="compositionally biased region" description="Low complexity" evidence="6">
    <location>
        <begin position="118"/>
        <end position="146"/>
    </location>
</feature>
<comment type="subcellular location">
    <subcellularLocation>
        <location evidence="1">Nucleus</location>
        <location evidence="1">Nucleolus</location>
    </subcellularLocation>
</comment>
<proteinExistence type="predicted"/>
<keyword evidence="4" id="KW-0677">Repeat</keyword>
<reference evidence="7" key="1">
    <citation type="submission" date="2013-10" db="EMBL/GenBank/DDBJ databases">
        <title>Genomic analysis of the causative agents of coccidiosis in chickens.</title>
        <authorList>
            <person name="Reid A.J."/>
            <person name="Blake D."/>
            <person name="Billington K."/>
            <person name="Browne H."/>
            <person name="Dunn M."/>
            <person name="Hung S."/>
            <person name="Kawahara F."/>
            <person name="Miranda-Saavedra D."/>
            <person name="Mourier T."/>
            <person name="Nagra H."/>
            <person name="Otto T.D."/>
            <person name="Rawlings N."/>
            <person name="Sanchez A."/>
            <person name="Sanders M."/>
            <person name="Subramaniam C."/>
            <person name="Tay Y."/>
            <person name="Dear P."/>
            <person name="Doerig C."/>
            <person name="Gruber A."/>
            <person name="Parkinson J."/>
            <person name="Shirley M."/>
            <person name="Wan K.L."/>
            <person name="Berriman M."/>
            <person name="Tomley F."/>
            <person name="Pain A."/>
        </authorList>
    </citation>
    <scope>NUCLEOTIDE SEQUENCE</scope>
    <source>
        <strain evidence="7">Houghton</strain>
    </source>
</reference>
<dbReference type="AlphaFoldDB" id="U6GDS9"/>
<dbReference type="GO" id="GO:0032040">
    <property type="term" value="C:small-subunit processome"/>
    <property type="evidence" value="ECO:0007669"/>
    <property type="project" value="TreeGrafter"/>
</dbReference>
<protein>
    <submittedName>
        <fullName evidence="7">Utp18 U3 snoRNA-associated protein, related</fullName>
    </submittedName>
</protein>
<gene>
    <name evidence="7" type="ORF">EAH_00033300</name>
</gene>
<name>U6GDS9_EIMAC</name>
<dbReference type="SUPFAM" id="SSF50978">
    <property type="entry name" value="WD40 repeat-like"/>
    <property type="match status" value="1"/>
</dbReference>
<accession>U6GDS9</accession>
<evidence type="ECO:0000256" key="6">
    <source>
        <dbReference type="SAM" id="MobiDB-lite"/>
    </source>
</evidence>
<dbReference type="OrthoDB" id="1935146at2759"/>
<evidence type="ECO:0000256" key="5">
    <source>
        <dbReference type="ARBA" id="ARBA00023242"/>
    </source>
</evidence>